<protein>
    <submittedName>
        <fullName evidence="2">Uncharacterized protein</fullName>
    </submittedName>
</protein>
<accession>A0A0A9AJQ0</accession>
<evidence type="ECO:0000256" key="1">
    <source>
        <dbReference type="SAM" id="Phobius"/>
    </source>
</evidence>
<reference evidence="2" key="2">
    <citation type="journal article" date="2015" name="Data Brief">
        <title>Shoot transcriptome of the giant reed, Arundo donax.</title>
        <authorList>
            <person name="Barrero R.A."/>
            <person name="Guerrero F.D."/>
            <person name="Moolhuijzen P."/>
            <person name="Goolsby J.A."/>
            <person name="Tidwell J."/>
            <person name="Bellgard S.E."/>
            <person name="Bellgard M.I."/>
        </authorList>
    </citation>
    <scope>NUCLEOTIDE SEQUENCE</scope>
    <source>
        <tissue evidence="2">Shoot tissue taken approximately 20 cm above the soil surface</tissue>
    </source>
</reference>
<feature type="transmembrane region" description="Helical" evidence="1">
    <location>
        <begin position="12"/>
        <end position="33"/>
    </location>
</feature>
<evidence type="ECO:0000313" key="2">
    <source>
        <dbReference type="EMBL" id="JAD50068.1"/>
    </source>
</evidence>
<keyword evidence="1" id="KW-0472">Membrane</keyword>
<dbReference type="AlphaFoldDB" id="A0A0A9AJQ0"/>
<reference evidence="2" key="1">
    <citation type="submission" date="2014-09" db="EMBL/GenBank/DDBJ databases">
        <authorList>
            <person name="Magalhaes I.L.F."/>
            <person name="Oliveira U."/>
            <person name="Santos F.R."/>
            <person name="Vidigal T.H.D.A."/>
            <person name="Brescovit A.D."/>
            <person name="Santos A.J."/>
        </authorList>
    </citation>
    <scope>NUCLEOTIDE SEQUENCE</scope>
    <source>
        <tissue evidence="2">Shoot tissue taken approximately 20 cm above the soil surface</tissue>
    </source>
</reference>
<keyword evidence="1" id="KW-1133">Transmembrane helix</keyword>
<name>A0A0A9AJQ0_ARUDO</name>
<sequence>MGAYETSQHLLNSWICLTIILCTLPIFNKSLYYNSVVLRFYLMCTSRAALLNQQDY</sequence>
<organism evidence="2">
    <name type="scientific">Arundo donax</name>
    <name type="common">Giant reed</name>
    <name type="synonym">Donax arundinaceus</name>
    <dbReference type="NCBI Taxonomy" id="35708"/>
    <lineage>
        <taxon>Eukaryota</taxon>
        <taxon>Viridiplantae</taxon>
        <taxon>Streptophyta</taxon>
        <taxon>Embryophyta</taxon>
        <taxon>Tracheophyta</taxon>
        <taxon>Spermatophyta</taxon>
        <taxon>Magnoliopsida</taxon>
        <taxon>Liliopsida</taxon>
        <taxon>Poales</taxon>
        <taxon>Poaceae</taxon>
        <taxon>PACMAD clade</taxon>
        <taxon>Arundinoideae</taxon>
        <taxon>Arundineae</taxon>
        <taxon>Arundo</taxon>
    </lineage>
</organism>
<dbReference type="EMBL" id="GBRH01247827">
    <property type="protein sequence ID" value="JAD50068.1"/>
    <property type="molecule type" value="Transcribed_RNA"/>
</dbReference>
<keyword evidence="1" id="KW-0812">Transmembrane</keyword>
<proteinExistence type="predicted"/>